<dbReference type="Gene3D" id="2.60.120.590">
    <property type="entry name" value="Alpha-ketoglutarate-dependent dioxygenase AlkB-like"/>
    <property type="match status" value="1"/>
</dbReference>
<dbReference type="SUPFAM" id="SSF51197">
    <property type="entry name" value="Clavaminate synthase-like"/>
    <property type="match status" value="1"/>
</dbReference>
<sequence>MKQLTDAQRAGSNAETLRQVQQILELQALMSAINVELGKVRSSKQKAELSEKQKALEERDLMVFNEILPEAVSKANAAEDAVEKAVITSEMIAAGGEDLDEVRQAVGATEQARFELRRGLQSACLAQHGFNCGMPRHYKSFWRELGPDSPAMHAIEDVSASTLPCVSLAAPLNIQKKSLTQDEEAYNVLPFGITQKKALSMDPSLTATSFGYVPGVFTLSPTDEGPLIPGLTYLRNFISKDEEHALLAEIDDGPWDGDNKSRRTKQFGYGFHWRNRHSNALVRLAPPQDHMPRSSHAILERLKLHGCIDSVNFDQCIVNDYIGGQGIKAHRDREFFGEVVLGMSLLESVVMDFKCLKTGEVRALLLEPRSVLRYESEKVKAKAAISELGGLQAQLQEAQQKLSPLKNVRQEFVQRTAAQKMMQEVLEKLSPAEVDVDRAEEATEMLKSEEGVSKELMVQAQQAVSKAGEHVNAVVRFIETKKKNAVG</sequence>
<organism evidence="2 3">
    <name type="scientific">Durusdinium trenchii</name>
    <dbReference type="NCBI Taxonomy" id="1381693"/>
    <lineage>
        <taxon>Eukaryota</taxon>
        <taxon>Sar</taxon>
        <taxon>Alveolata</taxon>
        <taxon>Dinophyceae</taxon>
        <taxon>Suessiales</taxon>
        <taxon>Symbiodiniaceae</taxon>
        <taxon>Durusdinium</taxon>
    </lineage>
</organism>
<dbReference type="InterPro" id="IPR032857">
    <property type="entry name" value="ALKBH4"/>
</dbReference>
<evidence type="ECO:0000313" key="2">
    <source>
        <dbReference type="EMBL" id="CAK9008961.1"/>
    </source>
</evidence>
<dbReference type="InterPro" id="IPR027450">
    <property type="entry name" value="AlkB-like"/>
</dbReference>
<accession>A0ABP0J3R5</accession>
<dbReference type="Proteomes" id="UP001642484">
    <property type="component" value="Unassembled WGS sequence"/>
</dbReference>
<dbReference type="PANTHER" id="PTHR12463:SF1">
    <property type="entry name" value="2-OXOGLUTARATE AND FE-DEPENDENT OXYGENASE FAMILY PROTEIN"/>
    <property type="match status" value="1"/>
</dbReference>
<dbReference type="Pfam" id="PF13532">
    <property type="entry name" value="2OG-FeII_Oxy_2"/>
    <property type="match status" value="1"/>
</dbReference>
<protein>
    <recommendedName>
        <fullName evidence="1">Alpha-ketoglutarate-dependent dioxygenase AlkB-like domain-containing protein</fullName>
    </recommendedName>
</protein>
<proteinExistence type="predicted"/>
<keyword evidence="3" id="KW-1185">Reference proteome</keyword>
<feature type="domain" description="Alpha-ketoglutarate-dependent dioxygenase AlkB-like" evidence="1">
    <location>
        <begin position="230"/>
        <end position="373"/>
    </location>
</feature>
<evidence type="ECO:0000259" key="1">
    <source>
        <dbReference type="Pfam" id="PF13532"/>
    </source>
</evidence>
<gene>
    <name evidence="2" type="ORF">CCMP2556_LOCUS9460</name>
</gene>
<reference evidence="2 3" key="1">
    <citation type="submission" date="2024-02" db="EMBL/GenBank/DDBJ databases">
        <authorList>
            <person name="Chen Y."/>
            <person name="Shah S."/>
            <person name="Dougan E. K."/>
            <person name="Thang M."/>
            <person name="Chan C."/>
        </authorList>
    </citation>
    <scope>NUCLEOTIDE SEQUENCE [LARGE SCALE GENOMIC DNA]</scope>
</reference>
<dbReference type="PANTHER" id="PTHR12463">
    <property type="entry name" value="OXYGENASE-RELATED"/>
    <property type="match status" value="1"/>
</dbReference>
<dbReference type="InterPro" id="IPR037151">
    <property type="entry name" value="AlkB-like_sf"/>
</dbReference>
<evidence type="ECO:0000313" key="3">
    <source>
        <dbReference type="Proteomes" id="UP001642484"/>
    </source>
</evidence>
<name>A0ABP0J3R5_9DINO</name>
<dbReference type="EMBL" id="CAXAMN010004402">
    <property type="protein sequence ID" value="CAK9008961.1"/>
    <property type="molecule type" value="Genomic_DNA"/>
</dbReference>
<comment type="caution">
    <text evidence="2">The sequence shown here is derived from an EMBL/GenBank/DDBJ whole genome shotgun (WGS) entry which is preliminary data.</text>
</comment>